<evidence type="ECO:0000313" key="2">
    <source>
        <dbReference type="EMBL" id="CAH0718983.1"/>
    </source>
</evidence>
<dbReference type="OrthoDB" id="6629625at2759"/>
<accession>A0A8J9UET3</accession>
<dbReference type="Proteomes" id="UP000838878">
    <property type="component" value="Chromosome 13"/>
</dbReference>
<reference evidence="2" key="1">
    <citation type="submission" date="2021-12" db="EMBL/GenBank/DDBJ databases">
        <authorList>
            <person name="Martin H S."/>
        </authorList>
    </citation>
    <scope>NUCLEOTIDE SEQUENCE</scope>
</reference>
<sequence>MDSFLLKTPEDRETTSYLEPNFSSNSAQDNLNCLTSTSTADHHSHPDPNENPSTQNNESVKIEVDHLENLSTQDHEHETSNSSTENSSSADNNENENSLMGPDNNTFQYNIENSEDVEDIKYFTTPVEIPSASPEFRTIKRPSISNYAHPSYDTLDVEKRAKLENRDDDLDCFGKYVTSSLRTLNTKNCILAQDEIQSVLSRYKIRNLYKRRNSTHRKESCSSDSDGQ</sequence>
<evidence type="ECO:0000313" key="3">
    <source>
        <dbReference type="Proteomes" id="UP000838878"/>
    </source>
</evidence>
<feature type="non-terminal residue" evidence="2">
    <location>
        <position position="228"/>
    </location>
</feature>
<feature type="compositionally biased region" description="Low complexity" evidence="1">
    <location>
        <begin position="80"/>
        <end position="98"/>
    </location>
</feature>
<protein>
    <submittedName>
        <fullName evidence="2">Uncharacterized protein</fullName>
    </submittedName>
</protein>
<feature type="region of interest" description="Disordered" evidence="1">
    <location>
        <begin position="71"/>
        <end position="107"/>
    </location>
</feature>
<evidence type="ECO:0000256" key="1">
    <source>
        <dbReference type="SAM" id="MobiDB-lite"/>
    </source>
</evidence>
<name>A0A8J9UET3_9NEOP</name>
<feature type="compositionally biased region" description="Polar residues" evidence="1">
    <location>
        <begin position="15"/>
        <end position="39"/>
    </location>
</feature>
<proteinExistence type="predicted"/>
<keyword evidence="3" id="KW-1185">Reference proteome</keyword>
<organism evidence="2 3">
    <name type="scientific">Brenthis ino</name>
    <name type="common">lesser marbled fritillary</name>
    <dbReference type="NCBI Taxonomy" id="405034"/>
    <lineage>
        <taxon>Eukaryota</taxon>
        <taxon>Metazoa</taxon>
        <taxon>Ecdysozoa</taxon>
        <taxon>Arthropoda</taxon>
        <taxon>Hexapoda</taxon>
        <taxon>Insecta</taxon>
        <taxon>Pterygota</taxon>
        <taxon>Neoptera</taxon>
        <taxon>Endopterygota</taxon>
        <taxon>Lepidoptera</taxon>
        <taxon>Glossata</taxon>
        <taxon>Ditrysia</taxon>
        <taxon>Papilionoidea</taxon>
        <taxon>Nymphalidae</taxon>
        <taxon>Heliconiinae</taxon>
        <taxon>Argynnini</taxon>
        <taxon>Brenthis</taxon>
    </lineage>
</organism>
<gene>
    <name evidence="2" type="ORF">BINO364_LOCUS5382</name>
</gene>
<dbReference type="AlphaFoldDB" id="A0A8J9UET3"/>
<feature type="region of interest" description="Disordered" evidence="1">
    <location>
        <begin position="1"/>
        <end position="56"/>
    </location>
</feature>
<dbReference type="EMBL" id="OV170233">
    <property type="protein sequence ID" value="CAH0718983.1"/>
    <property type="molecule type" value="Genomic_DNA"/>
</dbReference>